<accession>A0A1V9YGN4</accession>
<organism evidence="3 4">
    <name type="scientific">Achlya hypogyna</name>
    <name type="common">Oomycete</name>
    <name type="synonym">Protoachlya hypogyna</name>
    <dbReference type="NCBI Taxonomy" id="1202772"/>
    <lineage>
        <taxon>Eukaryota</taxon>
        <taxon>Sar</taxon>
        <taxon>Stramenopiles</taxon>
        <taxon>Oomycota</taxon>
        <taxon>Saprolegniomycetes</taxon>
        <taxon>Saprolegniales</taxon>
        <taxon>Achlyaceae</taxon>
        <taxon>Achlya</taxon>
    </lineage>
</organism>
<sequence>MADAFDAKYVELVHAGASRQAIEAQLAADGIADVASFWQAIAHRALLDACGTGTDADATWRRLAPFQYFEPGYVLPRVASPKTPGFLRVVVISDTHGLHDDMDAVPDGDILLHAGDFTDTGDRDEVLAFNAFLAKLPHRYKLVIGGNHESTFDRAYYPTHWQRYGHPVEYDTDDVRSLLTSALYLEDELVVIEGYRIYGTPWQPEFCDWAFNLPRGSDALRAKWAAIPDDVDILLTHTPPLGRGDHVGISHVGDVDLLQQVQHRIKPSYHVFGHVHEGYGASCDGTTVFVNASNCNEDYKAINPIVVFDLPPRLAATDAAGDAYHVKYAAQTQQSTTYALRRFRVQGTSGDQVFQEALRRRPIDRQNARAMKYCFQEKATQQLIAPIAPLPAAPNYSVAASRVRKLGKSVSVSVLQPDTPPTLVAAATDAVSARGQRGGRRLISKSAGLAVLPEEDELKPEALPEAPAESPCVMCQYNVPGHVHKPAAPVAAPVAPPLPAAPLPQPNDDCVLCKYKVDGHVHPGAPPPVAAPSVPAPIPASAPAADAGDRSARGMNRVSSWF</sequence>
<dbReference type="GO" id="GO:0016787">
    <property type="term" value="F:hydrolase activity"/>
    <property type="evidence" value="ECO:0007669"/>
    <property type="project" value="InterPro"/>
</dbReference>
<dbReference type="AlphaFoldDB" id="A0A1V9YGN4"/>
<dbReference type="InterPro" id="IPR029052">
    <property type="entry name" value="Metallo-depent_PP-like"/>
</dbReference>
<dbReference type="Pfam" id="PF00149">
    <property type="entry name" value="Metallophos"/>
    <property type="match status" value="1"/>
</dbReference>
<dbReference type="EMBL" id="JNBR01001831">
    <property type="protein sequence ID" value="OQR84893.1"/>
    <property type="molecule type" value="Genomic_DNA"/>
</dbReference>
<dbReference type="Gene3D" id="3.60.21.10">
    <property type="match status" value="1"/>
</dbReference>
<evidence type="ECO:0000313" key="4">
    <source>
        <dbReference type="Proteomes" id="UP000243579"/>
    </source>
</evidence>
<dbReference type="Proteomes" id="UP000243579">
    <property type="component" value="Unassembled WGS sequence"/>
</dbReference>
<dbReference type="InterPro" id="IPR051693">
    <property type="entry name" value="UPF0046_metallophosphoest"/>
</dbReference>
<dbReference type="InterPro" id="IPR004843">
    <property type="entry name" value="Calcineurin-like_PHP"/>
</dbReference>
<feature type="domain" description="Calcineurin-like phosphoesterase" evidence="2">
    <location>
        <begin position="87"/>
        <end position="277"/>
    </location>
</feature>
<dbReference type="CDD" id="cd07379">
    <property type="entry name" value="MPP_239FB"/>
    <property type="match status" value="1"/>
</dbReference>
<proteinExistence type="predicted"/>
<dbReference type="PANTHER" id="PTHR12905:SF0">
    <property type="entry name" value="CALCINEURIN-LIKE PHOSPHOESTERASE DOMAIN-CONTAINING PROTEIN"/>
    <property type="match status" value="1"/>
</dbReference>
<dbReference type="SUPFAM" id="SSF56300">
    <property type="entry name" value="Metallo-dependent phosphatases"/>
    <property type="match status" value="1"/>
</dbReference>
<evidence type="ECO:0000313" key="3">
    <source>
        <dbReference type="EMBL" id="OQR84893.1"/>
    </source>
</evidence>
<feature type="compositionally biased region" description="Pro residues" evidence="1">
    <location>
        <begin position="524"/>
        <end position="540"/>
    </location>
</feature>
<evidence type="ECO:0000259" key="2">
    <source>
        <dbReference type="Pfam" id="PF00149"/>
    </source>
</evidence>
<protein>
    <submittedName>
        <fullName evidence="3">Calcineurin-like phosphoesterase</fullName>
    </submittedName>
</protein>
<keyword evidence="4" id="KW-1185">Reference proteome</keyword>
<feature type="region of interest" description="Disordered" evidence="1">
    <location>
        <begin position="524"/>
        <end position="562"/>
    </location>
</feature>
<dbReference type="OrthoDB" id="630188at2759"/>
<gene>
    <name evidence="3" type="ORF">ACHHYP_12571</name>
</gene>
<evidence type="ECO:0000256" key="1">
    <source>
        <dbReference type="SAM" id="MobiDB-lite"/>
    </source>
</evidence>
<dbReference type="PANTHER" id="PTHR12905">
    <property type="entry name" value="METALLOPHOSPHOESTERASE"/>
    <property type="match status" value="1"/>
</dbReference>
<comment type="caution">
    <text evidence="3">The sequence shown here is derived from an EMBL/GenBank/DDBJ whole genome shotgun (WGS) entry which is preliminary data.</text>
</comment>
<name>A0A1V9YGN4_ACHHY</name>
<reference evidence="3 4" key="1">
    <citation type="journal article" date="2014" name="Genome Biol. Evol.">
        <title>The secreted proteins of Achlya hypogyna and Thraustotheca clavata identify the ancestral oomycete secretome and reveal gene acquisitions by horizontal gene transfer.</title>
        <authorList>
            <person name="Misner I."/>
            <person name="Blouin N."/>
            <person name="Leonard G."/>
            <person name="Richards T.A."/>
            <person name="Lane C.E."/>
        </authorList>
    </citation>
    <scope>NUCLEOTIDE SEQUENCE [LARGE SCALE GENOMIC DNA]</scope>
    <source>
        <strain evidence="3 4">ATCC 48635</strain>
    </source>
</reference>